<keyword evidence="8 14" id="KW-0812">Transmembrane</keyword>
<keyword evidence="16" id="KW-1185">Reference proteome</keyword>
<feature type="transmembrane region" description="Helical" evidence="14">
    <location>
        <begin position="100"/>
        <end position="124"/>
    </location>
</feature>
<keyword evidence="10" id="KW-0406">Ion transport</keyword>
<dbReference type="GO" id="GO:0046583">
    <property type="term" value="F:monoatomic cation efflux transmembrane transporter activity"/>
    <property type="evidence" value="ECO:0007669"/>
    <property type="project" value="TreeGrafter"/>
</dbReference>
<evidence type="ECO:0000256" key="6">
    <source>
        <dbReference type="ARBA" id="ARBA00022475"/>
    </source>
</evidence>
<comment type="caution">
    <text evidence="15">The sequence shown here is derived from an EMBL/GenBank/DDBJ whole genome shotgun (WGS) entry which is preliminary data.</text>
</comment>
<keyword evidence="11" id="KW-0921">Nickel transport</keyword>
<dbReference type="InterPro" id="IPR051224">
    <property type="entry name" value="NiCoT_RcnA"/>
</dbReference>
<feature type="transmembrane region" description="Helical" evidence="14">
    <location>
        <begin position="144"/>
        <end position="161"/>
    </location>
</feature>
<evidence type="ECO:0000256" key="3">
    <source>
        <dbReference type="ARBA" id="ARBA00010428"/>
    </source>
</evidence>
<evidence type="ECO:0000256" key="9">
    <source>
        <dbReference type="ARBA" id="ARBA00022989"/>
    </source>
</evidence>
<dbReference type="GO" id="GO:0010045">
    <property type="term" value="P:response to nickel cation"/>
    <property type="evidence" value="ECO:0007669"/>
    <property type="project" value="TreeGrafter"/>
</dbReference>
<evidence type="ECO:0000313" key="15">
    <source>
        <dbReference type="EMBL" id="RDK89813.1"/>
    </source>
</evidence>
<evidence type="ECO:0000256" key="13">
    <source>
        <dbReference type="ARBA" id="ARBA00023285"/>
    </source>
</evidence>
<keyword evidence="7" id="KW-0533">Nickel</keyword>
<dbReference type="Pfam" id="PF03824">
    <property type="entry name" value="NicO"/>
    <property type="match status" value="1"/>
</dbReference>
<evidence type="ECO:0000256" key="7">
    <source>
        <dbReference type="ARBA" id="ARBA00022596"/>
    </source>
</evidence>
<sequence>MPVSARRMFIAIMLLAVCVALVFFIQHNWVVWQQISVDLQRRLHQVMTLLLQEVGENRPRAGITLAAFSFLYGVLHALGPGHGKVIIMTYLATHPSRLRGSLAMTLAASLLQGIVAIALVTLVLGVLQLSSRLLHQSSFWLEKGSYVLVILLGAMLCLRALKQAVALRRRNAGGMRIRTLRPLEEGHVHDENCGCGHQHVPSARQTEAAVSWRTRLAVIVAMGIRPCSGAILVLLFAKVIGVYGWGVAAALAMSAGTAMTISGIALLVHAARGLAQRVAAQSGKKTSGYLPLLIILAGGIILIVAGVLLYQGAVPPGGGIRPFGRS</sequence>
<dbReference type="GO" id="GO:0005886">
    <property type="term" value="C:plasma membrane"/>
    <property type="evidence" value="ECO:0007669"/>
    <property type="project" value="UniProtKB-SubCell"/>
</dbReference>
<evidence type="ECO:0000256" key="5">
    <source>
        <dbReference type="ARBA" id="ARBA00022448"/>
    </source>
</evidence>
<organism evidence="15 16">
    <name type="scientific">Enterobacillus tribolii</name>
    <dbReference type="NCBI Taxonomy" id="1487935"/>
    <lineage>
        <taxon>Bacteria</taxon>
        <taxon>Pseudomonadati</taxon>
        <taxon>Pseudomonadota</taxon>
        <taxon>Gammaproteobacteria</taxon>
        <taxon>Enterobacterales</taxon>
        <taxon>Hafniaceae</taxon>
        <taxon>Enterobacillus</taxon>
    </lineage>
</organism>
<accession>A0A370QN70</accession>
<feature type="transmembrane region" description="Helical" evidence="14">
    <location>
        <begin position="243"/>
        <end position="268"/>
    </location>
</feature>
<proteinExistence type="inferred from homology"/>
<keyword evidence="12 14" id="KW-0472">Membrane</keyword>
<evidence type="ECO:0000256" key="8">
    <source>
        <dbReference type="ARBA" id="ARBA00022692"/>
    </source>
</evidence>
<name>A0A370QN70_9GAMM</name>
<dbReference type="InterPro" id="IPR011541">
    <property type="entry name" value="Ni/Co_transpt_high_affinity"/>
</dbReference>
<dbReference type="EMBL" id="QRAP01000006">
    <property type="protein sequence ID" value="RDK89813.1"/>
    <property type="molecule type" value="Genomic_DNA"/>
</dbReference>
<evidence type="ECO:0000256" key="10">
    <source>
        <dbReference type="ARBA" id="ARBA00023065"/>
    </source>
</evidence>
<dbReference type="PANTHER" id="PTHR40659:SF1">
    <property type="entry name" value="NICKEL_COBALT EFFLUX SYSTEM RCNA"/>
    <property type="match status" value="1"/>
</dbReference>
<evidence type="ECO:0000256" key="12">
    <source>
        <dbReference type="ARBA" id="ARBA00023136"/>
    </source>
</evidence>
<evidence type="ECO:0000313" key="16">
    <source>
        <dbReference type="Proteomes" id="UP000254848"/>
    </source>
</evidence>
<dbReference type="PANTHER" id="PTHR40659">
    <property type="entry name" value="NICKEL/COBALT EFFLUX SYSTEM RCNA"/>
    <property type="match status" value="1"/>
</dbReference>
<keyword evidence="4" id="KW-0171">Cobalt transport</keyword>
<keyword evidence="13" id="KW-0170">Cobalt</keyword>
<comment type="function">
    <text evidence="1">Efflux system for nickel and cobalt.</text>
</comment>
<dbReference type="GO" id="GO:0015099">
    <property type="term" value="F:nickel cation transmembrane transporter activity"/>
    <property type="evidence" value="ECO:0007669"/>
    <property type="project" value="UniProtKB-UniRule"/>
</dbReference>
<evidence type="ECO:0000256" key="4">
    <source>
        <dbReference type="ARBA" id="ARBA00022426"/>
    </source>
</evidence>
<comment type="similarity">
    <text evidence="3">Belongs to the NiCoT transporter (TC 2.A.52) family. RcnA subfamily.</text>
</comment>
<protein>
    <recommendedName>
        <fullName evidence="14">Nickel/cobalt efflux system</fullName>
    </recommendedName>
</protein>
<dbReference type="Proteomes" id="UP000254848">
    <property type="component" value="Unassembled WGS sequence"/>
</dbReference>
<evidence type="ECO:0000256" key="11">
    <source>
        <dbReference type="ARBA" id="ARBA00023112"/>
    </source>
</evidence>
<keyword evidence="5 14" id="KW-0813">Transport</keyword>
<dbReference type="AlphaFoldDB" id="A0A370QN70"/>
<evidence type="ECO:0000256" key="14">
    <source>
        <dbReference type="RuleBase" id="RU362101"/>
    </source>
</evidence>
<feature type="transmembrane region" description="Helical" evidence="14">
    <location>
        <begin position="216"/>
        <end position="237"/>
    </location>
</feature>
<dbReference type="OrthoDB" id="9812956at2"/>
<keyword evidence="9 14" id="KW-1133">Transmembrane helix</keyword>
<dbReference type="GO" id="GO:0006824">
    <property type="term" value="P:cobalt ion transport"/>
    <property type="evidence" value="ECO:0007669"/>
    <property type="project" value="UniProtKB-KW"/>
</dbReference>
<reference evidence="15 16" key="1">
    <citation type="submission" date="2018-07" db="EMBL/GenBank/DDBJ databases">
        <title>Genomic Encyclopedia of Type Strains, Phase IV (KMG-IV): sequencing the most valuable type-strain genomes for metagenomic binning, comparative biology and taxonomic classification.</title>
        <authorList>
            <person name="Goeker M."/>
        </authorList>
    </citation>
    <scope>NUCLEOTIDE SEQUENCE [LARGE SCALE GENOMIC DNA]</scope>
    <source>
        <strain evidence="15 16">DSM 103736</strain>
    </source>
</reference>
<evidence type="ECO:0000256" key="1">
    <source>
        <dbReference type="ARBA" id="ARBA00002510"/>
    </source>
</evidence>
<gene>
    <name evidence="15" type="ORF">C8D90_10618</name>
</gene>
<keyword evidence="6" id="KW-1003">Cell membrane</keyword>
<dbReference type="RefSeq" id="WP_147291362.1">
    <property type="nucleotide sequence ID" value="NZ_QRAP01000006.1"/>
</dbReference>
<comment type="subcellular location">
    <subcellularLocation>
        <location evidence="2 14">Cell membrane</location>
        <topology evidence="2 14">Multi-pass membrane protein</topology>
    </subcellularLocation>
</comment>
<feature type="transmembrane region" description="Helical" evidence="14">
    <location>
        <begin position="289"/>
        <end position="310"/>
    </location>
</feature>
<dbReference type="GO" id="GO:0032025">
    <property type="term" value="P:response to cobalt ion"/>
    <property type="evidence" value="ECO:0007669"/>
    <property type="project" value="TreeGrafter"/>
</dbReference>
<evidence type="ECO:0000256" key="2">
    <source>
        <dbReference type="ARBA" id="ARBA00004651"/>
    </source>
</evidence>